<dbReference type="AlphaFoldDB" id="A0A1Q9JI84"/>
<reference evidence="1 2" key="1">
    <citation type="journal article" date="2016" name="Appl. Environ. Microbiol.">
        <title>Function and Phylogeny of Bacterial Butyryl Coenzyme A:Acetate Transferases and Their Diversity in the Proximal Colon of Swine.</title>
        <authorList>
            <person name="Trachsel J."/>
            <person name="Bayles D.O."/>
            <person name="Looft T."/>
            <person name="Levine U.Y."/>
            <person name="Allen H.K."/>
        </authorList>
    </citation>
    <scope>NUCLEOTIDE SEQUENCE [LARGE SCALE GENOMIC DNA]</scope>
    <source>
        <strain evidence="1 2">68-3-10</strain>
    </source>
</reference>
<dbReference type="OrthoDB" id="1778333at2"/>
<accession>A0A1Q9JI84</accession>
<dbReference type="Proteomes" id="UP000187404">
    <property type="component" value="Unassembled WGS sequence"/>
</dbReference>
<keyword evidence="2" id="KW-1185">Reference proteome</keyword>
<comment type="caution">
    <text evidence="1">The sequence shown here is derived from an EMBL/GenBank/DDBJ whole genome shotgun (WGS) entry which is preliminary data.</text>
</comment>
<evidence type="ECO:0000313" key="2">
    <source>
        <dbReference type="Proteomes" id="UP000187404"/>
    </source>
</evidence>
<name>A0A1Q9JI84_9FIRM</name>
<dbReference type="SUPFAM" id="SSF53639">
    <property type="entry name" value="AraD/HMP-PK domain-like"/>
    <property type="match status" value="1"/>
</dbReference>
<dbReference type="RefSeq" id="WP_075712934.1">
    <property type="nucleotide sequence ID" value="NZ_MJIE01000001.1"/>
</dbReference>
<organism evidence="1 2">
    <name type="scientific">Hornefia porci</name>
    <dbReference type="NCBI Taxonomy" id="2652292"/>
    <lineage>
        <taxon>Bacteria</taxon>
        <taxon>Bacillati</taxon>
        <taxon>Bacillota</taxon>
        <taxon>Clostridia</taxon>
        <taxon>Peptostreptococcales</taxon>
        <taxon>Anaerovoracaceae</taxon>
        <taxon>Hornefia</taxon>
    </lineage>
</organism>
<dbReference type="InterPro" id="IPR036409">
    <property type="entry name" value="Aldolase_II/adducin_N_sf"/>
</dbReference>
<evidence type="ECO:0000313" key="1">
    <source>
        <dbReference type="EMBL" id="OLR55875.1"/>
    </source>
</evidence>
<dbReference type="STRING" id="1261640.BHK98_07260"/>
<dbReference type="EMBL" id="MJIE01000001">
    <property type="protein sequence ID" value="OLR55875.1"/>
    <property type="molecule type" value="Genomic_DNA"/>
</dbReference>
<proteinExistence type="predicted"/>
<sequence length="204" mass="22708">MEMKDVIVKYASMMNALPYSTGRHPQILVRVGDRCLATEEDADFSSLTEEDIIDITNQPSVEKDVLMAFREDRAMILSRTPYVGICVASRRKIPAVLDDMAQIIGQEARIVPRTFRGISRALKSAEAVLVHPEESGGYAITCGRNLYEAYVAMTVLEKSAEVILKAAVIGGAKPIGSLDCRLMHQIYRRKYSKAEKEHKDDTEG</sequence>
<gene>
    <name evidence="1" type="ORF">BHK98_07260</name>
</gene>
<dbReference type="Gene3D" id="3.40.225.10">
    <property type="entry name" value="Class II aldolase/adducin N-terminal domain"/>
    <property type="match status" value="1"/>
</dbReference>
<protein>
    <submittedName>
        <fullName evidence="1">Uncharacterized protein</fullName>
    </submittedName>
</protein>